<dbReference type="InterPro" id="IPR033762">
    <property type="entry name" value="MCM_OB"/>
</dbReference>
<evidence type="ECO:0000256" key="6">
    <source>
        <dbReference type="RuleBase" id="RU004070"/>
    </source>
</evidence>
<sequence>MAAESDTPREIAVGDEIADDVMDVVQLRGQVTKRSSVRPKVEKAVWRCLRCGVPQPPISQGLGRLVEPAQSICCERKTANYRLDRDESEWVDWMKVRLQEPPDDLSTGAAESTDLYLLEDLARMDIESGQRVTVTATYKPMPDKGRTVWRKAFEVLDIEVEDDSMTTPEDDAHEEALSQLRSMDDPIPMLAEACVPHHQGDDHLKEALLLQLVGGADVEGEAGKTYRGTMHVALIGDPGTGKSNFGEAIRRLSPRGAKASGNDGISAAGLTAAITQDGFSDAEYTITAGAVPKASGGVLFVDELDSAGTSEQHALLEAMEDGKITVEKGGQNATLKADTAIWAAANPDDGHFHGDDPAIAQSSMYSPLLTRFDLIFCPRERTDEESIEAVGAHVLDSWDVAARQDADVEVDDDLLEDVEADVAEATLRQYVAEAQSYTPTFANDEVKRALRVWYVDTKTSLISREREGERALPVTPRSLHDIVRLASASARARHSDTIEMRDAARATRLKTQMFRSCGLDPGEDVVVETDENGEAVISTATPTAAILEAVEELKFGAEYGAPREEVVAKVVEDADVSADEADSTIEDMLAAETLDEIGDGRLTA</sequence>
<evidence type="ECO:0000256" key="1">
    <source>
        <dbReference type="ARBA" id="ARBA00008010"/>
    </source>
</evidence>
<dbReference type="InterPro" id="IPR001208">
    <property type="entry name" value="MCM_dom"/>
</dbReference>
<reference evidence="8 9" key="1">
    <citation type="submission" date="2020-02" db="EMBL/GenBank/DDBJ databases">
        <title>Whole genome sequence of Halogeometricum borinquense strain wsp4.</title>
        <authorList>
            <person name="Verma D.K."/>
            <person name="Gopal K."/>
            <person name="Prasad E.S."/>
        </authorList>
    </citation>
    <scope>NUCLEOTIDE SEQUENCE [LARGE SCALE GENOMIC DNA]</scope>
    <source>
        <strain evidence="9">wsp4</strain>
    </source>
</reference>
<dbReference type="SMART" id="SM00350">
    <property type="entry name" value="MCM"/>
    <property type="match status" value="1"/>
</dbReference>
<dbReference type="Gene3D" id="3.40.50.300">
    <property type="entry name" value="P-loop containing nucleotide triphosphate hydrolases"/>
    <property type="match status" value="1"/>
</dbReference>
<dbReference type="Proteomes" id="UP000465846">
    <property type="component" value="Chromosome"/>
</dbReference>
<evidence type="ECO:0000256" key="3">
    <source>
        <dbReference type="ARBA" id="ARBA00022741"/>
    </source>
</evidence>
<dbReference type="InterPro" id="IPR041562">
    <property type="entry name" value="MCM_lid"/>
</dbReference>
<dbReference type="SUPFAM" id="SSF50249">
    <property type="entry name" value="Nucleic acid-binding proteins"/>
    <property type="match status" value="1"/>
</dbReference>
<gene>
    <name evidence="8" type="ORF">G3I44_04195</name>
</gene>
<evidence type="ECO:0000313" key="9">
    <source>
        <dbReference type="Proteomes" id="UP000465846"/>
    </source>
</evidence>
<comment type="similarity">
    <text evidence="1 6">Belongs to the MCM family.</text>
</comment>
<dbReference type="Pfam" id="PF17855">
    <property type="entry name" value="MCM_lid"/>
    <property type="match status" value="1"/>
</dbReference>
<dbReference type="GO" id="GO:0003697">
    <property type="term" value="F:single-stranded DNA binding"/>
    <property type="evidence" value="ECO:0007669"/>
    <property type="project" value="TreeGrafter"/>
</dbReference>
<dbReference type="PANTHER" id="PTHR11630:SF66">
    <property type="entry name" value="DNA REPLICATION LICENSING FACTOR MCM4"/>
    <property type="match status" value="1"/>
</dbReference>
<dbReference type="RefSeq" id="WP_163485601.1">
    <property type="nucleotide sequence ID" value="NZ_CP048739.1"/>
</dbReference>
<evidence type="ECO:0000256" key="2">
    <source>
        <dbReference type="ARBA" id="ARBA00022705"/>
    </source>
</evidence>
<dbReference type="GO" id="GO:0006260">
    <property type="term" value="P:DNA replication"/>
    <property type="evidence" value="ECO:0007669"/>
    <property type="project" value="UniProtKB-KW"/>
</dbReference>
<evidence type="ECO:0000256" key="5">
    <source>
        <dbReference type="ARBA" id="ARBA00023125"/>
    </source>
</evidence>
<dbReference type="InterPro" id="IPR012340">
    <property type="entry name" value="NA-bd_OB-fold"/>
</dbReference>
<dbReference type="InterPro" id="IPR031327">
    <property type="entry name" value="MCM"/>
</dbReference>
<keyword evidence="2" id="KW-0235">DNA replication</keyword>
<dbReference type="PANTHER" id="PTHR11630">
    <property type="entry name" value="DNA REPLICATION LICENSING FACTOR MCM FAMILY MEMBER"/>
    <property type="match status" value="1"/>
</dbReference>
<evidence type="ECO:0000256" key="4">
    <source>
        <dbReference type="ARBA" id="ARBA00022840"/>
    </source>
</evidence>
<dbReference type="GO" id="GO:0017116">
    <property type="term" value="F:single-stranded DNA helicase activity"/>
    <property type="evidence" value="ECO:0007669"/>
    <property type="project" value="TreeGrafter"/>
</dbReference>
<keyword evidence="4 6" id="KW-0067">ATP-binding</keyword>
<protein>
    <submittedName>
        <fullName evidence="8">Minichromosome maintenance protein MCM</fullName>
    </submittedName>
</protein>
<evidence type="ECO:0000313" key="8">
    <source>
        <dbReference type="EMBL" id="QIB73554.1"/>
    </source>
</evidence>
<proteinExistence type="inferred from homology"/>
<dbReference type="Pfam" id="PF17207">
    <property type="entry name" value="MCM_OB"/>
    <property type="match status" value="1"/>
</dbReference>
<dbReference type="Gene3D" id="2.40.50.140">
    <property type="entry name" value="Nucleic acid-binding proteins"/>
    <property type="match status" value="1"/>
</dbReference>
<dbReference type="PRINTS" id="PR01657">
    <property type="entry name" value="MCMFAMILY"/>
</dbReference>
<dbReference type="GO" id="GO:0042555">
    <property type="term" value="C:MCM complex"/>
    <property type="evidence" value="ECO:0007669"/>
    <property type="project" value="TreeGrafter"/>
</dbReference>
<feature type="domain" description="MCM C-terminal AAA(+) ATPase" evidence="7">
    <location>
        <begin position="186"/>
        <end position="394"/>
    </location>
</feature>
<evidence type="ECO:0000259" key="7">
    <source>
        <dbReference type="PROSITE" id="PS50051"/>
    </source>
</evidence>
<dbReference type="GO" id="GO:0005524">
    <property type="term" value="F:ATP binding"/>
    <property type="evidence" value="ECO:0007669"/>
    <property type="project" value="UniProtKB-KW"/>
</dbReference>
<keyword evidence="5 6" id="KW-0238">DNA-binding</keyword>
<dbReference type="InterPro" id="IPR027417">
    <property type="entry name" value="P-loop_NTPase"/>
</dbReference>
<dbReference type="SUPFAM" id="SSF52540">
    <property type="entry name" value="P-loop containing nucleoside triphosphate hydrolases"/>
    <property type="match status" value="1"/>
</dbReference>
<dbReference type="Gene3D" id="2.20.28.10">
    <property type="match status" value="1"/>
</dbReference>
<dbReference type="GeneID" id="44078574"/>
<dbReference type="EMBL" id="CP048739">
    <property type="protein sequence ID" value="QIB73554.1"/>
    <property type="molecule type" value="Genomic_DNA"/>
</dbReference>
<name>A0A6C0UDU9_9EURY</name>
<accession>A0A6C0UDU9</accession>
<dbReference type="AlphaFoldDB" id="A0A6C0UDU9"/>
<organism evidence="8 9">
    <name type="scientific">Halogeometricum borinquense</name>
    <dbReference type="NCBI Taxonomy" id="60847"/>
    <lineage>
        <taxon>Archaea</taxon>
        <taxon>Methanobacteriati</taxon>
        <taxon>Methanobacteriota</taxon>
        <taxon>Stenosarchaea group</taxon>
        <taxon>Halobacteria</taxon>
        <taxon>Halobacteriales</taxon>
        <taxon>Haloferacaceae</taxon>
        <taxon>Halogeometricum</taxon>
    </lineage>
</organism>
<keyword evidence="3 6" id="KW-0547">Nucleotide-binding</keyword>
<dbReference type="PROSITE" id="PS50051">
    <property type="entry name" value="MCM_2"/>
    <property type="match status" value="1"/>
</dbReference>
<dbReference type="Pfam" id="PF00493">
    <property type="entry name" value="MCM"/>
    <property type="match status" value="1"/>
</dbReference>